<dbReference type="PANTHER" id="PTHR10491:SF4">
    <property type="entry name" value="METHIONINE ADENOSYLTRANSFERASE 2 SUBUNIT BETA"/>
    <property type="match status" value="1"/>
</dbReference>
<reference evidence="4 5" key="1">
    <citation type="journal article" date="2016" name="Nat. Commun.">
        <title>Thousands of microbial genomes shed light on interconnected biogeochemical processes in an aquifer system.</title>
        <authorList>
            <person name="Anantharaman K."/>
            <person name="Brown C.T."/>
            <person name="Hug L.A."/>
            <person name="Sharon I."/>
            <person name="Castelle C.J."/>
            <person name="Probst A.J."/>
            <person name="Thomas B.C."/>
            <person name="Singh A."/>
            <person name="Wilkins M.J."/>
            <person name="Karaoz U."/>
            <person name="Brodie E.L."/>
            <person name="Williams K.H."/>
            <person name="Hubbard S.S."/>
            <person name="Banfield J.F."/>
        </authorList>
    </citation>
    <scope>NUCLEOTIDE SEQUENCE [LARGE SCALE GENOMIC DNA]</scope>
</reference>
<evidence type="ECO:0000256" key="1">
    <source>
        <dbReference type="ARBA" id="ARBA00010944"/>
    </source>
</evidence>
<comment type="caution">
    <text evidence="4">The sequence shown here is derived from an EMBL/GenBank/DDBJ whole genome shotgun (WGS) entry which is preliminary data.</text>
</comment>
<sequence>MINKSDRVAITGCGGMLGEAVHEVFTDICHVYASDIDVNVAWLDRLDVSSSKDVAKYLAKVKPNYIIHLAALTDMEYCELHPEEAYATNTDGVRNIADYAREHNLPLLYISTAGIFDGEKDEYNEKDIPNPLSVYGKSKYAGELIARDLPKSVVIRAGWMMGGGPKKDKKFVNKIIKQLQVGIRELNVVTDKYGTPCYTHDLAKSIKYILEHELYGRIYHGACQGNCSRYDVAVAIVKYFKLSNKIKVRKVTSDFVKETWFAPRPRSEVLTNIELKKIAPHLTRDWKVCLKEYLREFTKEIN</sequence>
<dbReference type="Gene3D" id="3.40.50.720">
    <property type="entry name" value="NAD(P)-binding Rossmann-like Domain"/>
    <property type="match status" value="1"/>
</dbReference>
<proteinExistence type="inferred from homology"/>
<evidence type="ECO:0000313" key="5">
    <source>
        <dbReference type="Proteomes" id="UP000179264"/>
    </source>
</evidence>
<name>A0A1G2T6Y8_9BACT</name>
<dbReference type="InterPro" id="IPR005913">
    <property type="entry name" value="dTDP_dehydrorham_reduct"/>
</dbReference>
<dbReference type="AlphaFoldDB" id="A0A1G2T6Y8"/>
<dbReference type="Pfam" id="PF04321">
    <property type="entry name" value="RmlD_sub_bind"/>
    <property type="match status" value="1"/>
</dbReference>
<dbReference type="InterPro" id="IPR036291">
    <property type="entry name" value="NAD(P)-bd_dom_sf"/>
</dbReference>
<dbReference type="EC" id="1.1.1.133" evidence="2"/>
<dbReference type="GO" id="GO:0008831">
    <property type="term" value="F:dTDP-4-dehydrorhamnose reductase activity"/>
    <property type="evidence" value="ECO:0007669"/>
    <property type="project" value="UniProtKB-EC"/>
</dbReference>
<dbReference type="EMBL" id="MHVL01000028">
    <property type="protein sequence ID" value="OHA93033.1"/>
    <property type="molecule type" value="Genomic_DNA"/>
</dbReference>
<dbReference type="InterPro" id="IPR029903">
    <property type="entry name" value="RmlD-like-bd"/>
</dbReference>
<keyword evidence="2" id="KW-0521">NADP</keyword>
<feature type="domain" description="RmlD-like substrate binding" evidence="3">
    <location>
        <begin position="7"/>
        <end position="297"/>
    </location>
</feature>
<dbReference type="CDD" id="cd05254">
    <property type="entry name" value="dTDP_HR_like_SDR_e"/>
    <property type="match status" value="1"/>
</dbReference>
<dbReference type="PANTHER" id="PTHR10491">
    <property type="entry name" value="DTDP-4-DEHYDRORHAMNOSE REDUCTASE"/>
    <property type="match status" value="1"/>
</dbReference>
<comment type="pathway">
    <text evidence="2">Carbohydrate biosynthesis; dTDP-L-rhamnose biosynthesis.</text>
</comment>
<organism evidence="4 5">
    <name type="scientific">Candidatus Zambryskibacteria bacterium RIFCSPHIGHO2_02_38_10.5</name>
    <dbReference type="NCBI Taxonomy" id="1802742"/>
    <lineage>
        <taxon>Bacteria</taxon>
        <taxon>Candidatus Zambryskiibacteriota</taxon>
    </lineage>
</organism>
<comment type="similarity">
    <text evidence="1 2">Belongs to the dTDP-4-dehydrorhamnose reductase family.</text>
</comment>
<evidence type="ECO:0000313" key="4">
    <source>
        <dbReference type="EMBL" id="OHA93033.1"/>
    </source>
</evidence>
<gene>
    <name evidence="4" type="ORF">A2W58_02075</name>
</gene>
<dbReference type="GO" id="GO:0005829">
    <property type="term" value="C:cytosol"/>
    <property type="evidence" value="ECO:0007669"/>
    <property type="project" value="TreeGrafter"/>
</dbReference>
<evidence type="ECO:0000256" key="2">
    <source>
        <dbReference type="RuleBase" id="RU364082"/>
    </source>
</evidence>
<dbReference type="UniPathway" id="UPA00124"/>
<comment type="function">
    <text evidence="2">Catalyzes the reduction of dTDP-6-deoxy-L-lyxo-4-hexulose to yield dTDP-L-rhamnose.</text>
</comment>
<accession>A0A1G2T6Y8</accession>
<dbReference type="GO" id="GO:0019305">
    <property type="term" value="P:dTDP-rhamnose biosynthetic process"/>
    <property type="evidence" value="ECO:0007669"/>
    <property type="project" value="UniProtKB-UniPathway"/>
</dbReference>
<dbReference type="SUPFAM" id="SSF51735">
    <property type="entry name" value="NAD(P)-binding Rossmann-fold domains"/>
    <property type="match status" value="1"/>
</dbReference>
<keyword evidence="2" id="KW-0560">Oxidoreductase</keyword>
<evidence type="ECO:0000259" key="3">
    <source>
        <dbReference type="Pfam" id="PF04321"/>
    </source>
</evidence>
<protein>
    <recommendedName>
        <fullName evidence="2">dTDP-4-dehydrorhamnose reductase</fullName>
        <ecNumber evidence="2">1.1.1.133</ecNumber>
    </recommendedName>
</protein>
<dbReference type="Proteomes" id="UP000179264">
    <property type="component" value="Unassembled WGS sequence"/>
</dbReference>